<feature type="transmembrane region" description="Helical" evidence="7">
    <location>
        <begin position="279"/>
        <end position="303"/>
    </location>
</feature>
<feature type="compositionally biased region" description="Polar residues" evidence="6">
    <location>
        <begin position="1"/>
        <end position="17"/>
    </location>
</feature>
<dbReference type="EMBL" id="JAPWDV010000003">
    <property type="protein sequence ID" value="KAJ6217400.1"/>
    <property type="molecule type" value="Genomic_DNA"/>
</dbReference>
<evidence type="ECO:0000256" key="2">
    <source>
        <dbReference type="ARBA" id="ARBA00008062"/>
    </source>
</evidence>
<keyword evidence="5 7" id="KW-0472">Membrane</keyword>
<dbReference type="GO" id="GO:0002115">
    <property type="term" value="P:store-operated calcium entry"/>
    <property type="evidence" value="ECO:0007669"/>
    <property type="project" value="TreeGrafter"/>
</dbReference>
<gene>
    <name evidence="8" type="ORF">RDWZM_008557</name>
</gene>
<keyword evidence="9" id="KW-1185">Reference proteome</keyword>
<evidence type="ECO:0000256" key="6">
    <source>
        <dbReference type="SAM" id="MobiDB-lite"/>
    </source>
</evidence>
<dbReference type="Pfam" id="PF07856">
    <property type="entry name" value="Orai-1"/>
    <property type="match status" value="1"/>
</dbReference>
<evidence type="ECO:0000256" key="4">
    <source>
        <dbReference type="ARBA" id="ARBA00022989"/>
    </source>
</evidence>
<keyword evidence="4 7" id="KW-1133">Transmembrane helix</keyword>
<keyword evidence="3 7" id="KW-0812">Transmembrane</keyword>
<dbReference type="InterPro" id="IPR012446">
    <property type="entry name" value="CRAC_channel"/>
</dbReference>
<dbReference type="AlphaFoldDB" id="A0A9Q0M4R3"/>
<feature type="transmembrane region" description="Helical" evidence="7">
    <location>
        <begin position="242"/>
        <end position="267"/>
    </location>
</feature>
<protein>
    <submittedName>
        <fullName evidence="8">Uncharacterized protein</fullName>
    </submittedName>
</protein>
<evidence type="ECO:0000256" key="3">
    <source>
        <dbReference type="ARBA" id="ARBA00022692"/>
    </source>
</evidence>
<feature type="transmembrane region" description="Helical" evidence="7">
    <location>
        <begin position="148"/>
        <end position="171"/>
    </location>
</feature>
<dbReference type="InterPro" id="IPR038350">
    <property type="entry name" value="Orai_sf"/>
</dbReference>
<organism evidence="8 9">
    <name type="scientific">Blomia tropicalis</name>
    <name type="common">Mite</name>
    <dbReference type="NCBI Taxonomy" id="40697"/>
    <lineage>
        <taxon>Eukaryota</taxon>
        <taxon>Metazoa</taxon>
        <taxon>Ecdysozoa</taxon>
        <taxon>Arthropoda</taxon>
        <taxon>Chelicerata</taxon>
        <taxon>Arachnida</taxon>
        <taxon>Acari</taxon>
        <taxon>Acariformes</taxon>
        <taxon>Sarcoptiformes</taxon>
        <taxon>Astigmata</taxon>
        <taxon>Glycyphagoidea</taxon>
        <taxon>Echimyopodidae</taxon>
        <taxon>Blomia</taxon>
    </lineage>
</organism>
<evidence type="ECO:0000256" key="1">
    <source>
        <dbReference type="ARBA" id="ARBA00004141"/>
    </source>
</evidence>
<accession>A0A9Q0M4R3</accession>
<dbReference type="GO" id="GO:0016020">
    <property type="term" value="C:membrane"/>
    <property type="evidence" value="ECO:0007669"/>
    <property type="project" value="UniProtKB-SubCell"/>
</dbReference>
<feature type="compositionally biased region" description="Polar residues" evidence="6">
    <location>
        <begin position="53"/>
        <end position="62"/>
    </location>
</feature>
<dbReference type="Gene3D" id="1.20.140.140">
    <property type="entry name" value="Calcium release-activated calcium channel protein Orai"/>
    <property type="match status" value="1"/>
</dbReference>
<comment type="subcellular location">
    <subcellularLocation>
        <location evidence="1">Membrane</location>
        <topology evidence="1">Multi-pass membrane protein</topology>
    </subcellularLocation>
</comment>
<evidence type="ECO:0000256" key="7">
    <source>
        <dbReference type="SAM" id="Phobius"/>
    </source>
</evidence>
<evidence type="ECO:0000313" key="8">
    <source>
        <dbReference type="EMBL" id="KAJ6217400.1"/>
    </source>
</evidence>
<dbReference type="GO" id="GO:0015279">
    <property type="term" value="F:store-operated calcium channel activity"/>
    <property type="evidence" value="ECO:0007669"/>
    <property type="project" value="TreeGrafter"/>
</dbReference>
<proteinExistence type="inferred from homology"/>
<feature type="compositionally biased region" description="Polar residues" evidence="6">
    <location>
        <begin position="24"/>
        <end position="44"/>
    </location>
</feature>
<dbReference type="PANTHER" id="PTHR31501:SF7">
    <property type="entry name" value="CALCIUM RELEASE-ACTIVATED CALCIUM CHANNEL PROTEIN 1"/>
    <property type="match status" value="1"/>
</dbReference>
<dbReference type="PANTHER" id="PTHR31501">
    <property type="entry name" value="CALCIUM RELEASE-ACTIVATED CALCIUM CHANNEL PROTEIN 1"/>
    <property type="match status" value="1"/>
</dbReference>
<comment type="caution">
    <text evidence="8">The sequence shown here is derived from an EMBL/GenBank/DDBJ whole genome shotgun (WGS) entry which is preliminary data.</text>
</comment>
<sequence>MNNTAPIIKTNDTTATTVDVEGTYSENKSPSKMPSPNRTRTSLSPVRPKTLHLDSSNSSMYSNNVKNNNIGASLGYIGPNCFRNDPMPSSPEVPNMPNSVNYWNMLSDVRSRSLSRAKLKQSSQVSALLSGFALVAMVEMDIPTQVPFGLLLFFIVITTMLVSVHMIALMISTCILPHIESINCMEERASSTNLYNIIGGAESLFSYNLNEHRPASSGSTTIYSSLKRRNQSAFSSYEQMSFYITVAWSCSTVIGIFLFILELAVIVWVKFWAIEGGNWIALISSFLLLPVLISLIFFAFNFYKKLVSIRYEFTEKVMDELNMLADGLV</sequence>
<feature type="region of interest" description="Disordered" evidence="6">
    <location>
        <begin position="1"/>
        <end position="62"/>
    </location>
</feature>
<comment type="similarity">
    <text evidence="2">Belongs to the Orai family.</text>
</comment>
<dbReference type="Proteomes" id="UP001142055">
    <property type="component" value="Chromosome 3"/>
</dbReference>
<reference evidence="8" key="1">
    <citation type="submission" date="2022-12" db="EMBL/GenBank/DDBJ databases">
        <title>Genome assemblies of Blomia tropicalis.</title>
        <authorList>
            <person name="Cui Y."/>
        </authorList>
    </citation>
    <scope>NUCLEOTIDE SEQUENCE</scope>
    <source>
        <tissue evidence="8">Adult mites</tissue>
    </source>
</reference>
<feature type="transmembrane region" description="Helical" evidence="7">
    <location>
        <begin position="125"/>
        <end position="142"/>
    </location>
</feature>
<name>A0A9Q0M4R3_BLOTA</name>
<evidence type="ECO:0000256" key="5">
    <source>
        <dbReference type="ARBA" id="ARBA00023136"/>
    </source>
</evidence>
<evidence type="ECO:0000313" key="9">
    <source>
        <dbReference type="Proteomes" id="UP001142055"/>
    </source>
</evidence>